<evidence type="ECO:0000256" key="2">
    <source>
        <dbReference type="SAM" id="MobiDB-lite"/>
    </source>
</evidence>
<gene>
    <name evidence="3" type="ORF">B0H66DRAFT_475308</name>
</gene>
<comment type="caution">
    <text evidence="3">The sequence shown here is derived from an EMBL/GenBank/DDBJ whole genome shotgun (WGS) entry which is preliminary data.</text>
</comment>
<dbReference type="PANTHER" id="PTHR38701:SF1">
    <property type="entry name" value="UP-REGULATED DURING SEPTATION PROTEIN 1 DOMAIN-CONTAINING PROTEIN"/>
    <property type="match status" value="1"/>
</dbReference>
<reference evidence="3" key="1">
    <citation type="journal article" date="2023" name="Mol. Phylogenet. Evol.">
        <title>Genome-scale phylogeny and comparative genomics of the fungal order Sordariales.</title>
        <authorList>
            <person name="Hensen N."/>
            <person name="Bonometti L."/>
            <person name="Westerberg I."/>
            <person name="Brannstrom I.O."/>
            <person name="Guillou S."/>
            <person name="Cros-Aarteil S."/>
            <person name="Calhoun S."/>
            <person name="Haridas S."/>
            <person name="Kuo A."/>
            <person name="Mondo S."/>
            <person name="Pangilinan J."/>
            <person name="Riley R."/>
            <person name="LaButti K."/>
            <person name="Andreopoulos B."/>
            <person name="Lipzen A."/>
            <person name="Chen C."/>
            <person name="Yan M."/>
            <person name="Daum C."/>
            <person name="Ng V."/>
            <person name="Clum A."/>
            <person name="Steindorff A."/>
            <person name="Ohm R.A."/>
            <person name="Martin F."/>
            <person name="Silar P."/>
            <person name="Natvig D.O."/>
            <person name="Lalanne C."/>
            <person name="Gautier V."/>
            <person name="Ament-Velasquez S.L."/>
            <person name="Kruys A."/>
            <person name="Hutchinson M.I."/>
            <person name="Powell A.J."/>
            <person name="Barry K."/>
            <person name="Miller A.N."/>
            <person name="Grigoriev I.V."/>
            <person name="Debuchy R."/>
            <person name="Gladieux P."/>
            <person name="Hiltunen Thoren M."/>
            <person name="Johannesson H."/>
        </authorList>
    </citation>
    <scope>NUCLEOTIDE SEQUENCE</scope>
    <source>
        <strain evidence="3">CBS 118394</strain>
    </source>
</reference>
<keyword evidence="4" id="KW-1185">Reference proteome</keyword>
<feature type="region of interest" description="Disordered" evidence="2">
    <location>
        <begin position="362"/>
        <end position="389"/>
    </location>
</feature>
<evidence type="ECO:0000313" key="4">
    <source>
        <dbReference type="Proteomes" id="UP001283341"/>
    </source>
</evidence>
<evidence type="ECO:0000256" key="1">
    <source>
        <dbReference type="SAM" id="Coils"/>
    </source>
</evidence>
<feature type="compositionally biased region" description="Polar residues" evidence="2">
    <location>
        <begin position="291"/>
        <end position="345"/>
    </location>
</feature>
<dbReference type="Proteomes" id="UP001283341">
    <property type="component" value="Unassembled WGS sequence"/>
</dbReference>
<feature type="compositionally biased region" description="Polar residues" evidence="2">
    <location>
        <begin position="411"/>
        <end position="425"/>
    </location>
</feature>
<feature type="region of interest" description="Disordered" evidence="2">
    <location>
        <begin position="1"/>
        <end position="157"/>
    </location>
</feature>
<dbReference type="PANTHER" id="PTHR38701">
    <property type="entry name" value="CHROMOSOME 8, WHOLE GENOME SHOTGUN SEQUENCE"/>
    <property type="match status" value="1"/>
</dbReference>
<name>A0AAE0IC73_9PEZI</name>
<feature type="compositionally biased region" description="Acidic residues" evidence="2">
    <location>
        <begin position="508"/>
        <end position="537"/>
    </location>
</feature>
<evidence type="ECO:0000313" key="3">
    <source>
        <dbReference type="EMBL" id="KAK3322032.1"/>
    </source>
</evidence>
<feature type="region of interest" description="Disordered" evidence="2">
    <location>
        <begin position="508"/>
        <end position="555"/>
    </location>
</feature>
<feature type="region of interest" description="Disordered" evidence="2">
    <location>
        <begin position="402"/>
        <end position="425"/>
    </location>
</feature>
<sequence>MPYEKASSTTANARQPQLPTVARGINNNKPPLTPKIAARATPPLQQPNVAVVTPFAQRAPRPESVLSSNGATPRDRDRDDVASPVSAFLYSNITPRSGSRQSRVDSGNTTPNGTPTLDRHDSWESRSGLGISPAAGDNLRRPAVTFSPPTELVGGLKQDNMDSKFFYASDAQKTTQQPLAKPPVLQPPQQQRPTTFFYGSGGAVPPQRETASPHQTAPMLASPAPQDSLMSKFVYANGSPDMQPPATTRPGSVVSTSSRIPTSRPGSGIPQPPYSAQRSASPIKLSPFPPTNSGSNGTLNSPALNSPRSPTYNANPLGNQMSQQQANSRPASQSAKRPSHARSGSLTIAEAPAVARLMSTHSSATFSESPTPLSLSLPPLNTQSSNPATTGFASLLQAAEDFAEDEDTKPESLNSPTKSSSQDNQLNDLVASARRERKVQDLQITNASLEAINRTLERQLRKQTAEIRRYKRLSRSGRLSLNSVGSRISLESNVDGGALARAGMGLDDLSEEESEMEAEEAELDDDQDDLSVSEDSGELSPSGIALRDARHRKKDEERLRLDLSKHQQMLIDSQKINQSLKRCLGWTEELIKEGKRALEYQVRVSEVELGGRVLAPEDVEGPEVEADDEDATITGTGVGLEEGLASDTATAQSWSKDAQDRDSGIELPADGG</sequence>
<accession>A0AAE0IC73</accession>
<protein>
    <submittedName>
        <fullName evidence="3">Uncharacterized protein</fullName>
    </submittedName>
</protein>
<reference evidence="3" key="2">
    <citation type="submission" date="2023-06" db="EMBL/GenBank/DDBJ databases">
        <authorList>
            <consortium name="Lawrence Berkeley National Laboratory"/>
            <person name="Haridas S."/>
            <person name="Hensen N."/>
            <person name="Bonometti L."/>
            <person name="Westerberg I."/>
            <person name="Brannstrom I.O."/>
            <person name="Guillou S."/>
            <person name="Cros-Aarteil S."/>
            <person name="Calhoun S."/>
            <person name="Kuo A."/>
            <person name="Mondo S."/>
            <person name="Pangilinan J."/>
            <person name="Riley R."/>
            <person name="Labutti K."/>
            <person name="Andreopoulos B."/>
            <person name="Lipzen A."/>
            <person name="Chen C."/>
            <person name="Yanf M."/>
            <person name="Daum C."/>
            <person name="Ng V."/>
            <person name="Clum A."/>
            <person name="Steindorff A."/>
            <person name="Ohm R."/>
            <person name="Martin F."/>
            <person name="Silar P."/>
            <person name="Natvig D."/>
            <person name="Lalanne C."/>
            <person name="Gautier V."/>
            <person name="Ament-Velasquez S.L."/>
            <person name="Kruys A."/>
            <person name="Hutchinson M.I."/>
            <person name="Powell A.J."/>
            <person name="Barry K."/>
            <person name="Miller A.N."/>
            <person name="Grigoriev I.V."/>
            <person name="Debuchy R."/>
            <person name="Gladieux P."/>
            <person name="Thoren M.H."/>
            <person name="Johannesson H."/>
        </authorList>
    </citation>
    <scope>NUCLEOTIDE SEQUENCE</scope>
    <source>
        <strain evidence="3">CBS 118394</strain>
    </source>
</reference>
<feature type="compositionally biased region" description="Polar residues" evidence="2">
    <location>
        <begin position="89"/>
        <end position="115"/>
    </location>
</feature>
<feature type="compositionally biased region" description="Low complexity" evidence="2">
    <location>
        <begin position="369"/>
        <end position="387"/>
    </location>
</feature>
<organism evidence="3 4">
    <name type="scientific">Apodospora peruviana</name>
    <dbReference type="NCBI Taxonomy" id="516989"/>
    <lineage>
        <taxon>Eukaryota</taxon>
        <taxon>Fungi</taxon>
        <taxon>Dikarya</taxon>
        <taxon>Ascomycota</taxon>
        <taxon>Pezizomycotina</taxon>
        <taxon>Sordariomycetes</taxon>
        <taxon>Sordariomycetidae</taxon>
        <taxon>Sordariales</taxon>
        <taxon>Lasiosphaeriaceae</taxon>
        <taxon>Apodospora</taxon>
    </lineage>
</organism>
<feature type="compositionally biased region" description="Polar residues" evidence="2">
    <location>
        <begin position="647"/>
        <end position="656"/>
    </location>
</feature>
<feature type="region of interest" description="Disordered" evidence="2">
    <location>
        <begin position="172"/>
        <end position="345"/>
    </location>
</feature>
<proteinExistence type="predicted"/>
<feature type="compositionally biased region" description="Polar residues" evidence="2">
    <location>
        <begin position="245"/>
        <end position="265"/>
    </location>
</feature>
<feature type="region of interest" description="Disordered" evidence="2">
    <location>
        <begin position="617"/>
        <end position="672"/>
    </location>
</feature>
<feature type="compositionally biased region" description="Acidic residues" evidence="2">
    <location>
        <begin position="617"/>
        <end position="631"/>
    </location>
</feature>
<dbReference type="AlphaFoldDB" id="A0AAE0IC73"/>
<feature type="compositionally biased region" description="Polar residues" evidence="2">
    <location>
        <begin position="1"/>
        <end position="18"/>
    </location>
</feature>
<feature type="coiled-coil region" evidence="1">
    <location>
        <begin position="439"/>
        <end position="473"/>
    </location>
</feature>
<keyword evidence="1" id="KW-0175">Coiled coil</keyword>
<dbReference type="EMBL" id="JAUEDM010000003">
    <property type="protein sequence ID" value="KAK3322032.1"/>
    <property type="molecule type" value="Genomic_DNA"/>
</dbReference>